<organism evidence="2 3">
    <name type="scientific">Leifsonia poae</name>
    <dbReference type="NCBI Taxonomy" id="110933"/>
    <lineage>
        <taxon>Bacteria</taxon>
        <taxon>Bacillati</taxon>
        <taxon>Actinomycetota</taxon>
        <taxon>Actinomycetes</taxon>
        <taxon>Micrococcales</taxon>
        <taxon>Microbacteriaceae</taxon>
        <taxon>Leifsonia</taxon>
    </lineage>
</organism>
<comment type="caution">
    <text evidence="2">The sequence shown here is derived from an EMBL/GenBank/DDBJ whole genome shotgun (WGS) entry which is preliminary data.</text>
</comment>
<protein>
    <submittedName>
        <fullName evidence="2">Uncharacterized protein</fullName>
    </submittedName>
</protein>
<evidence type="ECO:0000313" key="3">
    <source>
        <dbReference type="Proteomes" id="UP001142372"/>
    </source>
</evidence>
<dbReference type="AlphaFoldDB" id="A0A9W6M0R1"/>
<keyword evidence="3" id="KW-1185">Reference proteome</keyword>
<keyword evidence="1" id="KW-1133">Transmembrane helix</keyword>
<reference evidence="2" key="1">
    <citation type="journal article" date="2014" name="Int. J. Syst. Evol. Microbiol.">
        <title>Complete genome sequence of Corynebacterium casei LMG S-19264T (=DSM 44701T), isolated from a smear-ripened cheese.</title>
        <authorList>
            <consortium name="US DOE Joint Genome Institute (JGI-PGF)"/>
            <person name="Walter F."/>
            <person name="Albersmeier A."/>
            <person name="Kalinowski J."/>
            <person name="Ruckert C."/>
        </authorList>
    </citation>
    <scope>NUCLEOTIDE SEQUENCE</scope>
    <source>
        <strain evidence="2">VKM Ac-1401</strain>
    </source>
</reference>
<gene>
    <name evidence="2" type="ORF">GCM10017584_25710</name>
</gene>
<feature type="transmembrane region" description="Helical" evidence="1">
    <location>
        <begin position="24"/>
        <end position="45"/>
    </location>
</feature>
<accession>A0A9W6M0R1</accession>
<proteinExistence type="predicted"/>
<keyword evidence="1" id="KW-0472">Membrane</keyword>
<sequence length="357" mass="37539">MGGDETDGSPAHPLAALSPRTRVALLWSGIAVLLLLAFFAAVGALQRGPYSAGGFVSAYLDSLADHDVNAALSMPGADPTAPSLRAQGLPSAPSRELLRSDVLPSLTGIRIVSDDDLGTGEHLVAVQAKADGHPVAARFSVRQTGAVLGLLPTWRFAATPLTVARITVEHADTFTVGGHTLEPRAAADLPPDAFSVAADYLVFAPAVYSLGHSDQYTEAKPVTLTARMPGRQVEVSVVAQPNAAFVEKTEKQLDAYLDGCAEQHVLQPTGCPFGVVIDDRVEGVPTWKIVKYPPVTITAGERGWMMPDSQGIAHLSVTVQSLFDGTVTKRESDEPFAVSLSTITIRDDGGLDITVAD</sequence>
<dbReference type="EMBL" id="BSEN01000012">
    <property type="protein sequence ID" value="GLJ76997.1"/>
    <property type="molecule type" value="Genomic_DNA"/>
</dbReference>
<reference evidence="2" key="2">
    <citation type="submission" date="2023-01" db="EMBL/GenBank/DDBJ databases">
        <authorList>
            <person name="Sun Q."/>
            <person name="Evtushenko L."/>
        </authorList>
    </citation>
    <scope>NUCLEOTIDE SEQUENCE</scope>
    <source>
        <strain evidence="2">VKM Ac-1401</strain>
    </source>
</reference>
<evidence type="ECO:0000313" key="2">
    <source>
        <dbReference type="EMBL" id="GLJ76997.1"/>
    </source>
</evidence>
<dbReference type="Proteomes" id="UP001142372">
    <property type="component" value="Unassembled WGS sequence"/>
</dbReference>
<name>A0A9W6M0R1_9MICO</name>
<keyword evidence="1" id="KW-0812">Transmembrane</keyword>
<dbReference type="RefSeq" id="WP_271177648.1">
    <property type="nucleotide sequence ID" value="NZ_BAAAJO010000002.1"/>
</dbReference>
<evidence type="ECO:0000256" key="1">
    <source>
        <dbReference type="SAM" id="Phobius"/>
    </source>
</evidence>